<sequence>MFLTTRGLVLREAKYKESDKILTILTAEEGKITAKARGVARTRSKLSAATQLYGYSEFTLFGNRGMWTVNEAESIEAFRPLREDIKRLALAGYICELLEAVSDEDCPEPEMLQLGLNSLYALANKLATRDVVKAVFELRLMCIAGYRPELEACAACGREDMDEGVLVPEHGELYCGECRRGGGLKVDRAVLSAMRYIINAEPKKIFAFELDGAAEERLASVCEAYALFELDRPFRSLDYYKNLRETEDDAI</sequence>
<gene>
    <name evidence="7 9" type="primary">recO</name>
    <name evidence="9" type="ORF">IAB77_04010</name>
</gene>
<feature type="domain" description="DNA replication/recombination mediator RecO N-terminal" evidence="8">
    <location>
        <begin position="1"/>
        <end position="78"/>
    </location>
</feature>
<dbReference type="EMBL" id="DVGA01000041">
    <property type="protein sequence ID" value="HIQ78406.1"/>
    <property type="molecule type" value="Genomic_DNA"/>
</dbReference>
<dbReference type="GO" id="GO:0006310">
    <property type="term" value="P:DNA recombination"/>
    <property type="evidence" value="ECO:0007669"/>
    <property type="project" value="UniProtKB-UniRule"/>
</dbReference>
<dbReference type="InterPro" id="IPR003717">
    <property type="entry name" value="RecO"/>
</dbReference>
<dbReference type="GO" id="GO:0006302">
    <property type="term" value="P:double-strand break repair"/>
    <property type="evidence" value="ECO:0007669"/>
    <property type="project" value="TreeGrafter"/>
</dbReference>
<name>A0A9D0ZFC7_9FIRM</name>
<dbReference type="InterPro" id="IPR022572">
    <property type="entry name" value="DNA_rep/recomb_RecO_N"/>
</dbReference>
<dbReference type="HAMAP" id="MF_00201">
    <property type="entry name" value="RecO"/>
    <property type="match status" value="1"/>
</dbReference>
<dbReference type="Gene3D" id="6.20.220.20">
    <property type="entry name" value="Recombination protein O, zinc-binding domain"/>
    <property type="match status" value="1"/>
</dbReference>
<dbReference type="InterPro" id="IPR012340">
    <property type="entry name" value="NA-bd_OB-fold"/>
</dbReference>
<evidence type="ECO:0000256" key="4">
    <source>
        <dbReference type="ARBA" id="ARBA00023172"/>
    </source>
</evidence>
<dbReference type="InterPro" id="IPR037278">
    <property type="entry name" value="ARFGAP/RecO"/>
</dbReference>
<dbReference type="Gene3D" id="1.20.1440.120">
    <property type="entry name" value="Recombination protein O, C-terminal domain"/>
    <property type="match status" value="1"/>
</dbReference>
<proteinExistence type="inferred from homology"/>
<dbReference type="Proteomes" id="UP000824262">
    <property type="component" value="Unassembled WGS sequence"/>
</dbReference>
<comment type="similarity">
    <text evidence="1 7">Belongs to the RecO family.</text>
</comment>
<dbReference type="SUPFAM" id="SSF57863">
    <property type="entry name" value="ArfGap/RecO-like zinc finger"/>
    <property type="match status" value="1"/>
</dbReference>
<dbReference type="PANTHER" id="PTHR33991">
    <property type="entry name" value="DNA REPAIR PROTEIN RECO"/>
    <property type="match status" value="1"/>
</dbReference>
<evidence type="ECO:0000256" key="1">
    <source>
        <dbReference type="ARBA" id="ARBA00007452"/>
    </source>
</evidence>
<comment type="caution">
    <text evidence="9">The sequence shown here is derived from an EMBL/GenBank/DDBJ whole genome shotgun (WGS) entry which is preliminary data.</text>
</comment>
<keyword evidence="3 7" id="KW-0227">DNA damage</keyword>
<protein>
    <recommendedName>
        <fullName evidence="2 7">DNA repair protein RecO</fullName>
    </recommendedName>
    <alternativeName>
        <fullName evidence="6 7">Recombination protein O</fullName>
    </alternativeName>
</protein>
<dbReference type="Pfam" id="PF02565">
    <property type="entry name" value="RecO_C"/>
    <property type="match status" value="1"/>
</dbReference>
<dbReference type="NCBIfam" id="TIGR00613">
    <property type="entry name" value="reco"/>
    <property type="match status" value="1"/>
</dbReference>
<keyword evidence="4 7" id="KW-0233">DNA recombination</keyword>
<evidence type="ECO:0000256" key="7">
    <source>
        <dbReference type="HAMAP-Rule" id="MF_00201"/>
    </source>
</evidence>
<comment type="function">
    <text evidence="7">Involved in DNA repair and RecF pathway recombination.</text>
</comment>
<dbReference type="InterPro" id="IPR042242">
    <property type="entry name" value="RecO_C"/>
</dbReference>
<dbReference type="GO" id="GO:0043590">
    <property type="term" value="C:bacterial nucleoid"/>
    <property type="evidence" value="ECO:0007669"/>
    <property type="project" value="TreeGrafter"/>
</dbReference>
<evidence type="ECO:0000259" key="8">
    <source>
        <dbReference type="Pfam" id="PF11967"/>
    </source>
</evidence>
<dbReference type="Gene3D" id="2.40.50.140">
    <property type="entry name" value="Nucleic acid-binding proteins"/>
    <property type="match status" value="1"/>
</dbReference>
<dbReference type="Pfam" id="PF11967">
    <property type="entry name" value="RecO_N"/>
    <property type="match status" value="1"/>
</dbReference>
<dbReference type="PANTHER" id="PTHR33991:SF1">
    <property type="entry name" value="DNA REPAIR PROTEIN RECO"/>
    <property type="match status" value="1"/>
</dbReference>
<evidence type="ECO:0000256" key="2">
    <source>
        <dbReference type="ARBA" id="ARBA00021310"/>
    </source>
</evidence>
<evidence type="ECO:0000256" key="3">
    <source>
        <dbReference type="ARBA" id="ARBA00022763"/>
    </source>
</evidence>
<reference evidence="9" key="2">
    <citation type="journal article" date="2021" name="PeerJ">
        <title>Extensive microbial diversity within the chicken gut microbiome revealed by metagenomics and culture.</title>
        <authorList>
            <person name="Gilroy R."/>
            <person name="Ravi A."/>
            <person name="Getino M."/>
            <person name="Pursley I."/>
            <person name="Horton D.L."/>
            <person name="Alikhan N.F."/>
            <person name="Baker D."/>
            <person name="Gharbi K."/>
            <person name="Hall N."/>
            <person name="Watson M."/>
            <person name="Adriaenssens E.M."/>
            <person name="Foster-Nyarko E."/>
            <person name="Jarju S."/>
            <person name="Secka A."/>
            <person name="Antonio M."/>
            <person name="Oren A."/>
            <person name="Chaudhuri R.R."/>
            <person name="La Ragione R."/>
            <person name="Hildebrand F."/>
            <person name="Pallen M.J."/>
        </authorList>
    </citation>
    <scope>NUCLEOTIDE SEQUENCE</scope>
    <source>
        <strain evidence="9">ChiBcolR7-354</strain>
    </source>
</reference>
<accession>A0A9D0ZFC7</accession>
<dbReference type="AlphaFoldDB" id="A0A9D0ZFC7"/>
<keyword evidence="5 7" id="KW-0234">DNA repair</keyword>
<evidence type="ECO:0000313" key="9">
    <source>
        <dbReference type="EMBL" id="HIQ78406.1"/>
    </source>
</evidence>
<evidence type="ECO:0000256" key="5">
    <source>
        <dbReference type="ARBA" id="ARBA00023204"/>
    </source>
</evidence>
<dbReference type="SUPFAM" id="SSF50249">
    <property type="entry name" value="Nucleic acid-binding proteins"/>
    <property type="match status" value="1"/>
</dbReference>
<evidence type="ECO:0000313" key="10">
    <source>
        <dbReference type="Proteomes" id="UP000824262"/>
    </source>
</evidence>
<reference evidence="9" key="1">
    <citation type="submission" date="2020-10" db="EMBL/GenBank/DDBJ databases">
        <authorList>
            <person name="Gilroy R."/>
        </authorList>
    </citation>
    <scope>NUCLEOTIDE SEQUENCE</scope>
    <source>
        <strain evidence="9">ChiBcolR7-354</strain>
    </source>
</reference>
<organism evidence="9 10">
    <name type="scientific">Candidatus Scatomorpha intestinavium</name>
    <dbReference type="NCBI Taxonomy" id="2840922"/>
    <lineage>
        <taxon>Bacteria</taxon>
        <taxon>Bacillati</taxon>
        <taxon>Bacillota</taxon>
        <taxon>Clostridia</taxon>
        <taxon>Eubacteriales</taxon>
        <taxon>Candidatus Scatomorpha</taxon>
    </lineage>
</organism>
<evidence type="ECO:0000256" key="6">
    <source>
        <dbReference type="ARBA" id="ARBA00033409"/>
    </source>
</evidence>